<dbReference type="PANTHER" id="PTHR43630">
    <property type="entry name" value="POLY-BETA-1,6-N-ACETYL-D-GLUCOSAMINE SYNTHASE"/>
    <property type="match status" value="1"/>
</dbReference>
<dbReference type="RefSeq" id="WP_184988665.1">
    <property type="nucleotide sequence ID" value="NZ_BOMK01000054.1"/>
</dbReference>
<dbReference type="SUPFAM" id="SSF53448">
    <property type="entry name" value="Nucleotide-diphospho-sugar transferases"/>
    <property type="match status" value="2"/>
</dbReference>
<dbReference type="Pfam" id="PF00535">
    <property type="entry name" value="Glycos_transf_2"/>
    <property type="match status" value="2"/>
</dbReference>
<protein>
    <submittedName>
        <fullName evidence="2">Tetratricopeptide (TPR) repeat protein</fullName>
    </submittedName>
</protein>
<proteinExistence type="predicted"/>
<dbReference type="InterPro" id="IPR001173">
    <property type="entry name" value="Glyco_trans_2-like"/>
</dbReference>
<dbReference type="AlphaFoldDB" id="A0A7W7HS09"/>
<organism evidence="2 3">
    <name type="scientific">Actinoplanes digitatis</name>
    <dbReference type="NCBI Taxonomy" id="1868"/>
    <lineage>
        <taxon>Bacteria</taxon>
        <taxon>Bacillati</taxon>
        <taxon>Actinomycetota</taxon>
        <taxon>Actinomycetes</taxon>
        <taxon>Micromonosporales</taxon>
        <taxon>Micromonosporaceae</taxon>
        <taxon>Actinoplanes</taxon>
    </lineage>
</organism>
<dbReference type="EMBL" id="JACHNH010000001">
    <property type="protein sequence ID" value="MBB4759674.1"/>
    <property type="molecule type" value="Genomic_DNA"/>
</dbReference>
<sequence>MPVSVIVTAGGTTADFQNLLSGLRPTLGLRDEVVCVLPPQRHDLAVKARTQRWLTVVDETPPEHAARWSAGLAATTNPVVVLLDGDTVLTPHWLEPIAAAFDDPTVVAAGPRCHRSLGPQRVRLPPEAAAGIPVFKAYARQWRQDHRGLTDVDRLGPVCVAVRREALERAGGPTLDMPYAELREQGRLVLVESALIAHLGGRQCALRPAPPADAPLLSASLIVKDEEAVIATCLNVLRAVADEIVVYDTGSTDRTREIAREMGARVIDGYWDDHFGDARNRSLAHCRGRWALTVDADEVVGGDPKALRQQLETAGRTLDAFLVHVDSPTGAGSVSVWSPRLFRAAEYRYSGRLHEQVTHRITGEVPQNERTETLSLAHSGYLGATVATKDKVRRNHRLAALAKSDGPEALYNFARAERDAGDPAGAIDACRSGLAANPEAFIRVGLLSILIRCCAETGRFPEANEALAELRTAAREQVTTDQSEIVVRTAEGNHERVLELLRGIPENAFNDLGVEAGRRRLRPFEIISLRATGRPAEAAELLRAELRAGRLVLPLGDIAKVLEGAGSDVAELARLIPEHAVREVLYATRPEAPPLAEAVVEALWERFPGDPQLFGVVVWLAGRLPVNSAIRWSGRMREQGLARYCPLLALAAATDRSARDRALAAAAALELFGDQAALPPLSEALALVPDDQSRAVLKELRALAPGVASAISSV</sequence>
<reference evidence="2 3" key="1">
    <citation type="submission" date="2020-08" db="EMBL/GenBank/DDBJ databases">
        <title>Sequencing the genomes of 1000 actinobacteria strains.</title>
        <authorList>
            <person name="Klenk H.-P."/>
        </authorList>
    </citation>
    <scope>NUCLEOTIDE SEQUENCE [LARGE SCALE GENOMIC DNA]</scope>
    <source>
        <strain evidence="2 3">DSM 43149</strain>
    </source>
</reference>
<keyword evidence="3" id="KW-1185">Reference proteome</keyword>
<evidence type="ECO:0000313" key="2">
    <source>
        <dbReference type="EMBL" id="MBB4759674.1"/>
    </source>
</evidence>
<dbReference type="InterPro" id="IPR011990">
    <property type="entry name" value="TPR-like_helical_dom_sf"/>
</dbReference>
<evidence type="ECO:0000313" key="3">
    <source>
        <dbReference type="Proteomes" id="UP000578112"/>
    </source>
</evidence>
<evidence type="ECO:0000259" key="1">
    <source>
        <dbReference type="Pfam" id="PF00535"/>
    </source>
</evidence>
<comment type="caution">
    <text evidence="2">The sequence shown here is derived from an EMBL/GenBank/DDBJ whole genome shotgun (WGS) entry which is preliminary data.</text>
</comment>
<dbReference type="CDD" id="cd02511">
    <property type="entry name" value="Beta4Glucosyltransferase"/>
    <property type="match status" value="1"/>
</dbReference>
<feature type="domain" description="Glycosyltransferase 2-like" evidence="1">
    <location>
        <begin position="64"/>
        <end position="168"/>
    </location>
</feature>
<dbReference type="PANTHER" id="PTHR43630:SF2">
    <property type="entry name" value="GLYCOSYLTRANSFERASE"/>
    <property type="match status" value="1"/>
</dbReference>
<accession>A0A7W7HS09</accession>
<gene>
    <name evidence="2" type="ORF">BJ971_000230</name>
</gene>
<dbReference type="InterPro" id="IPR029044">
    <property type="entry name" value="Nucleotide-diphossugar_trans"/>
</dbReference>
<dbReference type="Proteomes" id="UP000578112">
    <property type="component" value="Unassembled WGS sequence"/>
</dbReference>
<feature type="domain" description="Glycosyltransferase 2-like" evidence="1">
    <location>
        <begin position="222"/>
        <end position="340"/>
    </location>
</feature>
<dbReference type="Gene3D" id="1.25.40.10">
    <property type="entry name" value="Tetratricopeptide repeat domain"/>
    <property type="match status" value="1"/>
</dbReference>
<dbReference type="SUPFAM" id="SSF48452">
    <property type="entry name" value="TPR-like"/>
    <property type="match status" value="1"/>
</dbReference>
<dbReference type="Gene3D" id="3.90.550.10">
    <property type="entry name" value="Spore Coat Polysaccharide Biosynthesis Protein SpsA, Chain A"/>
    <property type="match status" value="2"/>
</dbReference>
<name>A0A7W7HS09_9ACTN</name>